<evidence type="ECO:0000313" key="2">
    <source>
        <dbReference type="Proteomes" id="UP001189429"/>
    </source>
</evidence>
<gene>
    <name evidence="1" type="ORF">PCOR1329_LOCUS3240</name>
</gene>
<dbReference type="Proteomes" id="UP001189429">
    <property type="component" value="Unassembled WGS sequence"/>
</dbReference>
<evidence type="ECO:0000313" key="1">
    <source>
        <dbReference type="EMBL" id="CAK0792752.1"/>
    </source>
</evidence>
<organism evidence="1 2">
    <name type="scientific">Prorocentrum cordatum</name>
    <dbReference type="NCBI Taxonomy" id="2364126"/>
    <lineage>
        <taxon>Eukaryota</taxon>
        <taxon>Sar</taxon>
        <taxon>Alveolata</taxon>
        <taxon>Dinophyceae</taxon>
        <taxon>Prorocentrales</taxon>
        <taxon>Prorocentraceae</taxon>
        <taxon>Prorocentrum</taxon>
    </lineage>
</organism>
<evidence type="ECO:0008006" key="3">
    <source>
        <dbReference type="Google" id="ProtNLM"/>
    </source>
</evidence>
<dbReference type="EMBL" id="CAUYUJ010000828">
    <property type="protein sequence ID" value="CAK0792752.1"/>
    <property type="molecule type" value="Genomic_DNA"/>
</dbReference>
<keyword evidence="2" id="KW-1185">Reference proteome</keyword>
<name>A0ABN9PMI5_9DINO</name>
<sequence length="173" mass="18149">MSRARARRPWSGEEQRHQRAAARRFRATLAGALPRSCLTRLSAGWSAPSLALLRALGNVNVLTSSRPPAARSWSGVLRMYPPAGRWGRPATRAAGVPDGATGSSFLQARADASVPFCHGEIAVAVVDAGFPARGPGGELAGSSRGGLTRSPCIIWPAASPLFTIHGLPTQFSL</sequence>
<comment type="caution">
    <text evidence="1">The sequence shown here is derived from an EMBL/GenBank/DDBJ whole genome shotgun (WGS) entry which is preliminary data.</text>
</comment>
<protein>
    <recommendedName>
        <fullName evidence="3">Subtilisin</fullName>
    </recommendedName>
</protein>
<accession>A0ABN9PMI5</accession>
<proteinExistence type="predicted"/>
<reference evidence="1" key="1">
    <citation type="submission" date="2023-10" db="EMBL/GenBank/DDBJ databases">
        <authorList>
            <person name="Chen Y."/>
            <person name="Shah S."/>
            <person name="Dougan E. K."/>
            <person name="Thang M."/>
            <person name="Chan C."/>
        </authorList>
    </citation>
    <scope>NUCLEOTIDE SEQUENCE [LARGE SCALE GENOMIC DNA]</scope>
</reference>